<reference evidence="11" key="1">
    <citation type="journal article" date="2014" name="Int. J. Syst. Evol. Microbiol.">
        <title>Complete genome sequence of Corynebacterium casei LMG S-19264T (=DSM 44701T), isolated from a smear-ripened cheese.</title>
        <authorList>
            <consortium name="US DOE Joint Genome Institute (JGI-PGF)"/>
            <person name="Walter F."/>
            <person name="Albersmeier A."/>
            <person name="Kalinowski J."/>
            <person name="Ruckert C."/>
        </authorList>
    </citation>
    <scope>NUCLEOTIDE SEQUENCE</scope>
    <source>
        <strain evidence="11">KCTC 42097</strain>
    </source>
</reference>
<dbReference type="AlphaFoldDB" id="A0A8J3DR69"/>
<keyword evidence="5 7" id="KW-0573">Peptidoglycan synthesis</keyword>
<evidence type="ECO:0000259" key="10">
    <source>
        <dbReference type="PROSITE" id="PS52029"/>
    </source>
</evidence>
<reference evidence="11" key="2">
    <citation type="submission" date="2020-09" db="EMBL/GenBank/DDBJ databases">
        <authorList>
            <person name="Sun Q."/>
            <person name="Kim S."/>
        </authorList>
    </citation>
    <scope>NUCLEOTIDE SEQUENCE</scope>
    <source>
        <strain evidence="11">KCTC 42097</strain>
    </source>
</reference>
<dbReference type="InterPro" id="IPR052905">
    <property type="entry name" value="LD-transpeptidase_YkuD-like"/>
</dbReference>
<keyword evidence="3" id="KW-0808">Transferase</keyword>
<keyword evidence="6 7" id="KW-0961">Cell wall biogenesis/degradation</keyword>
<dbReference type="GO" id="GO:0071555">
    <property type="term" value="P:cell wall organization"/>
    <property type="evidence" value="ECO:0007669"/>
    <property type="project" value="UniProtKB-UniRule"/>
</dbReference>
<dbReference type="EMBL" id="BMZO01000008">
    <property type="protein sequence ID" value="GHC75878.1"/>
    <property type="molecule type" value="Genomic_DNA"/>
</dbReference>
<comment type="caution">
    <text evidence="11">The sequence shown here is derived from an EMBL/GenBank/DDBJ whole genome shotgun (WGS) entry which is preliminary data.</text>
</comment>
<organism evidence="11 12">
    <name type="scientific">Limoniibacter endophyticus</name>
    <dbReference type="NCBI Taxonomy" id="1565040"/>
    <lineage>
        <taxon>Bacteria</taxon>
        <taxon>Pseudomonadati</taxon>
        <taxon>Pseudomonadota</taxon>
        <taxon>Alphaproteobacteria</taxon>
        <taxon>Hyphomicrobiales</taxon>
        <taxon>Bartonellaceae</taxon>
        <taxon>Limoniibacter</taxon>
    </lineage>
</organism>
<sequence>MSRSLRFKALILLTATAILTPHNAQAEYLFDRLFGRNKQQTQQVAPAPAQRGRAPATQSTMPIKRQVAPKPIRKIAAPSYYTYRVATPGSLDIAALAEKLDAYQGPELAPAKHGFRWAIFAASAEKISSEKPIAEAVVAHYAAKPEFVWIENGTFGEKAKIALDILEHADREGLSPADYTVPALGTDAASLAVGELTLSARLLRFAQDVNSGRVDPNKLSGYHDFARKDLDLSAAMNALTSGDLAAYLESLQPKDKVYVQLRRELEMLRAMPDDRIEVSANLLIRPGAADAEFSKILAVIAEELRAQRDNSLITAATQSVDGAPVTVTEADKMLALLEQHKDSEIYSAELVPIIKAAQERAGLKPDGIIGPRTVQRLVGLSKSDRIARVEVAMEQLRWHPQELGETRVFINQPAFIVNYIENGELKLTMKTVIGTKANQTSFFYDQIDNVVFNPYWGVPTSIIVNEMLPRLRSDPGYLDRAGYEVVDSKGRKIPSSSINWAAHGSRIPYSVRQVPSERNALGELKILFPNKHAIYMHDTPARALFAREDRAYSHGCVRLENPRAMAAALLDISVEEVGARIKGGKTSGAKVKRDIPVYIAYFTAWPDASGKVHYYNDIYERDEYVLKALDKVSASRSKVEES</sequence>
<evidence type="ECO:0000256" key="5">
    <source>
        <dbReference type="ARBA" id="ARBA00022984"/>
    </source>
</evidence>
<feature type="active site" description="Nucleophile" evidence="7">
    <location>
        <position position="556"/>
    </location>
</feature>
<dbReference type="Gene3D" id="2.40.440.10">
    <property type="entry name" value="L,D-transpeptidase catalytic domain-like"/>
    <property type="match status" value="1"/>
</dbReference>
<feature type="region of interest" description="Disordered" evidence="8">
    <location>
        <begin position="40"/>
        <end position="61"/>
    </location>
</feature>
<evidence type="ECO:0000313" key="11">
    <source>
        <dbReference type="EMBL" id="GHC75878.1"/>
    </source>
</evidence>
<proteinExistence type="inferred from homology"/>
<dbReference type="SUPFAM" id="SSF47090">
    <property type="entry name" value="PGBD-like"/>
    <property type="match status" value="1"/>
</dbReference>
<dbReference type="InterPro" id="IPR005490">
    <property type="entry name" value="LD_TPept_cat_dom"/>
</dbReference>
<evidence type="ECO:0000256" key="9">
    <source>
        <dbReference type="SAM" id="SignalP"/>
    </source>
</evidence>
<dbReference type="UniPathway" id="UPA00219"/>
<feature type="active site" description="Proton donor/acceptor" evidence="7">
    <location>
        <position position="537"/>
    </location>
</feature>
<dbReference type="PANTHER" id="PTHR41533">
    <property type="entry name" value="L,D-TRANSPEPTIDASE HI_1667-RELATED"/>
    <property type="match status" value="1"/>
</dbReference>
<evidence type="ECO:0000256" key="1">
    <source>
        <dbReference type="ARBA" id="ARBA00004752"/>
    </source>
</evidence>
<evidence type="ECO:0000256" key="3">
    <source>
        <dbReference type="ARBA" id="ARBA00022679"/>
    </source>
</evidence>
<evidence type="ECO:0000256" key="8">
    <source>
        <dbReference type="SAM" id="MobiDB-lite"/>
    </source>
</evidence>
<dbReference type="GO" id="GO:0004180">
    <property type="term" value="F:carboxypeptidase activity"/>
    <property type="evidence" value="ECO:0007669"/>
    <property type="project" value="UniProtKB-ARBA"/>
</dbReference>
<evidence type="ECO:0000313" key="12">
    <source>
        <dbReference type="Proteomes" id="UP000641137"/>
    </source>
</evidence>
<dbReference type="InterPro" id="IPR045380">
    <property type="entry name" value="LD_TPept_scaffold_dom"/>
</dbReference>
<feature type="chain" id="PRO_5035263885" evidence="9">
    <location>
        <begin position="27"/>
        <end position="642"/>
    </location>
</feature>
<dbReference type="PROSITE" id="PS52029">
    <property type="entry name" value="LD_TPASE"/>
    <property type="match status" value="1"/>
</dbReference>
<dbReference type="Pfam" id="PF20142">
    <property type="entry name" value="Scaffold"/>
    <property type="match status" value="1"/>
</dbReference>
<feature type="compositionally biased region" description="Low complexity" evidence="8">
    <location>
        <begin position="40"/>
        <end position="56"/>
    </location>
</feature>
<name>A0A8J3DR69_9HYPH</name>
<evidence type="ECO:0000256" key="2">
    <source>
        <dbReference type="ARBA" id="ARBA00005992"/>
    </source>
</evidence>
<protein>
    <submittedName>
        <fullName evidence="11">L,D-transpeptidase</fullName>
    </submittedName>
</protein>
<keyword evidence="4 7" id="KW-0133">Cell shape</keyword>
<dbReference type="RefSeq" id="WP_189490885.1">
    <property type="nucleotide sequence ID" value="NZ_BMZO01000008.1"/>
</dbReference>
<evidence type="ECO:0000256" key="4">
    <source>
        <dbReference type="ARBA" id="ARBA00022960"/>
    </source>
</evidence>
<dbReference type="InterPro" id="IPR038063">
    <property type="entry name" value="Transpep_catalytic_dom"/>
</dbReference>
<evidence type="ECO:0000256" key="6">
    <source>
        <dbReference type="ARBA" id="ARBA00023316"/>
    </source>
</evidence>
<feature type="signal peptide" evidence="9">
    <location>
        <begin position="1"/>
        <end position="26"/>
    </location>
</feature>
<evidence type="ECO:0000256" key="7">
    <source>
        <dbReference type="PROSITE-ProRule" id="PRU01373"/>
    </source>
</evidence>
<feature type="domain" description="L,D-TPase catalytic" evidence="10">
    <location>
        <begin position="406"/>
        <end position="584"/>
    </location>
</feature>
<comment type="pathway">
    <text evidence="1 7">Cell wall biogenesis; peptidoglycan biosynthesis.</text>
</comment>
<dbReference type="GO" id="GO:0008360">
    <property type="term" value="P:regulation of cell shape"/>
    <property type="evidence" value="ECO:0007669"/>
    <property type="project" value="UniProtKB-UniRule"/>
</dbReference>
<dbReference type="PANTHER" id="PTHR41533:SF2">
    <property type="entry name" value="BLR7131 PROTEIN"/>
    <property type="match status" value="1"/>
</dbReference>
<dbReference type="GO" id="GO:0009252">
    <property type="term" value="P:peptidoglycan biosynthetic process"/>
    <property type="evidence" value="ECO:0007669"/>
    <property type="project" value="UniProtKB-UniPathway"/>
</dbReference>
<gene>
    <name evidence="11" type="ORF">GCM10010136_26240</name>
</gene>
<dbReference type="CDD" id="cd16913">
    <property type="entry name" value="YkuD_like"/>
    <property type="match status" value="1"/>
</dbReference>
<dbReference type="Proteomes" id="UP000641137">
    <property type="component" value="Unassembled WGS sequence"/>
</dbReference>
<dbReference type="GO" id="GO:0016740">
    <property type="term" value="F:transferase activity"/>
    <property type="evidence" value="ECO:0007669"/>
    <property type="project" value="UniProtKB-KW"/>
</dbReference>
<keyword evidence="9" id="KW-0732">Signal</keyword>
<keyword evidence="12" id="KW-1185">Reference proteome</keyword>
<dbReference type="SUPFAM" id="SSF141523">
    <property type="entry name" value="L,D-transpeptidase catalytic domain-like"/>
    <property type="match status" value="1"/>
</dbReference>
<comment type="similarity">
    <text evidence="2">Belongs to the YkuD family.</text>
</comment>
<dbReference type="Pfam" id="PF03734">
    <property type="entry name" value="YkuD"/>
    <property type="match status" value="1"/>
</dbReference>
<dbReference type="InterPro" id="IPR036365">
    <property type="entry name" value="PGBD-like_sf"/>
</dbReference>
<accession>A0A8J3DR69</accession>